<dbReference type="PROSITE" id="PS50102">
    <property type="entry name" value="RRM"/>
    <property type="match status" value="4"/>
</dbReference>
<evidence type="ECO:0000256" key="1">
    <source>
        <dbReference type="ARBA" id="ARBA00004496"/>
    </source>
</evidence>
<dbReference type="InterPro" id="IPR035979">
    <property type="entry name" value="RBD_domain_sf"/>
</dbReference>
<dbReference type="InterPro" id="IPR045305">
    <property type="entry name" value="RRM2_I_PABPs"/>
</dbReference>
<feature type="region of interest" description="Disordered" evidence="8">
    <location>
        <begin position="452"/>
        <end position="597"/>
    </location>
</feature>
<dbReference type="CDD" id="cd12380">
    <property type="entry name" value="RRM3_I_PABPs"/>
    <property type="match status" value="1"/>
</dbReference>
<evidence type="ECO:0000256" key="8">
    <source>
        <dbReference type="SAM" id="MobiDB-lite"/>
    </source>
</evidence>
<dbReference type="Gene3D" id="3.30.70.330">
    <property type="match status" value="4"/>
</dbReference>
<feature type="domain" description="RRM" evidence="9">
    <location>
        <begin position="12"/>
        <end position="90"/>
    </location>
</feature>
<dbReference type="SMART" id="SM00360">
    <property type="entry name" value="RRM"/>
    <property type="match status" value="4"/>
</dbReference>
<dbReference type="AlphaFoldDB" id="A0A1W0XCD9"/>
<feature type="domain" description="PABC" evidence="10">
    <location>
        <begin position="593"/>
        <end position="670"/>
    </location>
</feature>
<comment type="function">
    <text evidence="7">Binds the poly(A) tail of mRNA.</text>
</comment>
<feature type="region of interest" description="Disordered" evidence="8">
    <location>
        <begin position="672"/>
        <end position="703"/>
    </location>
</feature>
<dbReference type="CDD" id="cd12381">
    <property type="entry name" value="RRM4_I_PABPs"/>
    <property type="match status" value="1"/>
</dbReference>
<dbReference type="FunFam" id="3.30.70.330:FF:000003">
    <property type="entry name" value="Polyadenylate-binding protein"/>
    <property type="match status" value="1"/>
</dbReference>
<dbReference type="Proteomes" id="UP000192578">
    <property type="component" value="Unassembled WGS sequence"/>
</dbReference>
<sequence length="703" mass="76192">MQNPTGPSYPLASLYVGDLHPDVTEAMLFEKFSTAGQVLSIRVCRDMMTRRSLGYAYVNFQLPADAERAMDSMNYDSMKGRPVRIMWSQRDPSLRRSGFGNIFIKNLDKSIDNKSMYDTFSGFGAILSCKVAQDETGGSRGYAFVHFELESSAQSAIDKVNGMLLNGKKVFVGRFIPRTERDRNYGDAPRKFTNVFVKNFGDDMDDDKLKTMFEKYGAISSHRVMVDENGKSRGFGFVSFETPEAAEEAVNELNGTPLPGADGQQARPLFVGRAQKRAERQQELRRQFDLKRQERQNRYMGVNLYVKNLDETIDDETLKKEFAHIGQINSAKIMREGGRSKGFGFVCFNTPEEASKAVQELNGKVLGNKPLYVAMAQRKEERRTVMAQQMMSRFVPQPFNQRAGPMGPGGQMFPQGPGMQGQMAPPFLYPANMAQAQRAFFPAGGQMGQMGGPMGMMRPARWNNQGQYAPRGQGQPGPYGQMPQQGGPGGLPQGQGGFRGQGPRGMRPQGGPLGPRGMQPGGGVGAQGMGQIPQQQGGPNAMQQQQGPPRPQQNGLSGPAAGGLRSGAPSFIRQAGQPMPRGAAPAAHPPQNISGIDPAQLAKASSNEQKQILGEKLFPLISTSYPELAGKVTGMLLEIDNSELLLMLEQPEQLKSKVDEAVLVLKSHLNQAPGAGSATAVTAAAAGKTGAGDNAIKQDAGQK</sequence>
<keyword evidence="5 6" id="KW-0694">RNA-binding</keyword>
<evidence type="ECO:0000256" key="7">
    <source>
        <dbReference type="RuleBase" id="RU362004"/>
    </source>
</evidence>
<dbReference type="GO" id="GO:0003723">
    <property type="term" value="F:RNA binding"/>
    <property type="evidence" value="ECO:0007669"/>
    <property type="project" value="UniProtKB-UniRule"/>
</dbReference>
<proteinExistence type="inferred from homology"/>
<accession>A0A1W0XCD9</accession>
<comment type="similarity">
    <text evidence="2 7">Belongs to the polyadenylate-binding protein type-1 family.</text>
</comment>
<dbReference type="SUPFAM" id="SSF54928">
    <property type="entry name" value="RNA-binding domain, RBD"/>
    <property type="match status" value="2"/>
</dbReference>
<evidence type="ECO:0000256" key="4">
    <source>
        <dbReference type="ARBA" id="ARBA00022737"/>
    </source>
</evidence>
<evidence type="ECO:0000256" key="5">
    <source>
        <dbReference type="ARBA" id="ARBA00022884"/>
    </source>
</evidence>
<evidence type="ECO:0000256" key="2">
    <source>
        <dbReference type="ARBA" id="ARBA00008557"/>
    </source>
</evidence>
<dbReference type="InterPro" id="IPR003954">
    <property type="entry name" value="RRM_euk-type"/>
</dbReference>
<feature type="compositionally biased region" description="Gly residues" evidence="8">
    <location>
        <begin position="486"/>
        <end position="503"/>
    </location>
</feature>
<evidence type="ECO:0000256" key="3">
    <source>
        <dbReference type="ARBA" id="ARBA00022490"/>
    </source>
</evidence>
<dbReference type="OrthoDB" id="19742at2759"/>
<dbReference type="Pfam" id="PF00076">
    <property type="entry name" value="RRM_1"/>
    <property type="match status" value="4"/>
</dbReference>
<gene>
    <name evidence="11" type="ORF">BV898_00825</name>
</gene>
<keyword evidence="3 7" id="KW-0963">Cytoplasm</keyword>
<dbReference type="InterPro" id="IPR012677">
    <property type="entry name" value="Nucleotide-bd_a/b_plait_sf"/>
</dbReference>
<dbReference type="InterPro" id="IPR000504">
    <property type="entry name" value="RRM_dom"/>
</dbReference>
<reference evidence="12" key="1">
    <citation type="submission" date="2017-01" db="EMBL/GenBank/DDBJ databases">
        <title>Comparative genomics of anhydrobiosis in the tardigrade Hypsibius dujardini.</title>
        <authorList>
            <person name="Yoshida Y."/>
            <person name="Koutsovoulos G."/>
            <person name="Laetsch D."/>
            <person name="Stevens L."/>
            <person name="Kumar S."/>
            <person name="Horikawa D."/>
            <person name="Ishino K."/>
            <person name="Komine S."/>
            <person name="Tomita M."/>
            <person name="Blaxter M."/>
            <person name="Arakawa K."/>
        </authorList>
    </citation>
    <scope>NUCLEOTIDE SEQUENCE [LARGE SCALE GENOMIC DNA]</scope>
    <source>
        <strain evidence="12">Z151</strain>
    </source>
</reference>
<dbReference type="Gene3D" id="1.10.1900.10">
    <property type="entry name" value="c-terminal domain of poly(a) binding protein"/>
    <property type="match status" value="1"/>
</dbReference>
<feature type="domain" description="RRM" evidence="9">
    <location>
        <begin position="193"/>
        <end position="276"/>
    </location>
</feature>
<dbReference type="SMART" id="SM00517">
    <property type="entry name" value="PolyA"/>
    <property type="match status" value="1"/>
</dbReference>
<dbReference type="InterPro" id="IPR034364">
    <property type="entry name" value="PABP_RRM1"/>
</dbReference>
<dbReference type="InterPro" id="IPR002004">
    <property type="entry name" value="PABP_HYD_C"/>
</dbReference>
<comment type="caution">
    <text evidence="11">The sequence shown here is derived from an EMBL/GenBank/DDBJ whole genome shotgun (WGS) entry which is preliminary data.</text>
</comment>
<evidence type="ECO:0000256" key="6">
    <source>
        <dbReference type="PROSITE-ProRule" id="PRU00176"/>
    </source>
</evidence>
<evidence type="ECO:0000259" key="10">
    <source>
        <dbReference type="PROSITE" id="PS51309"/>
    </source>
</evidence>
<feature type="domain" description="RRM" evidence="9">
    <location>
        <begin position="100"/>
        <end position="177"/>
    </location>
</feature>
<dbReference type="CDD" id="cd12378">
    <property type="entry name" value="RRM1_I_PABPs"/>
    <property type="match status" value="1"/>
</dbReference>
<organism evidence="11 12">
    <name type="scientific">Hypsibius exemplaris</name>
    <name type="common">Freshwater tardigrade</name>
    <dbReference type="NCBI Taxonomy" id="2072580"/>
    <lineage>
        <taxon>Eukaryota</taxon>
        <taxon>Metazoa</taxon>
        <taxon>Ecdysozoa</taxon>
        <taxon>Tardigrada</taxon>
        <taxon>Eutardigrada</taxon>
        <taxon>Parachela</taxon>
        <taxon>Hypsibioidea</taxon>
        <taxon>Hypsibiidae</taxon>
        <taxon>Hypsibius</taxon>
    </lineage>
</organism>
<name>A0A1W0XCD9_HYPEX</name>
<dbReference type="Pfam" id="PF00658">
    <property type="entry name" value="MLLE"/>
    <property type="match status" value="1"/>
</dbReference>
<keyword evidence="4" id="KW-0677">Repeat</keyword>
<dbReference type="InterPro" id="IPR036053">
    <property type="entry name" value="PABP-dom"/>
</dbReference>
<feature type="domain" description="RRM" evidence="9">
    <location>
        <begin position="302"/>
        <end position="378"/>
    </location>
</feature>
<evidence type="ECO:0000313" key="12">
    <source>
        <dbReference type="Proteomes" id="UP000192578"/>
    </source>
</evidence>
<dbReference type="NCBIfam" id="TIGR01628">
    <property type="entry name" value="PABP-1234"/>
    <property type="match status" value="1"/>
</dbReference>
<protein>
    <recommendedName>
        <fullName evidence="7">Polyadenylate-binding protein</fullName>
        <shortName evidence="7">PABP</shortName>
    </recommendedName>
</protein>
<dbReference type="EMBL" id="MTYJ01000003">
    <property type="protein sequence ID" value="OQV25134.1"/>
    <property type="molecule type" value="Genomic_DNA"/>
</dbReference>
<dbReference type="CDD" id="cd12379">
    <property type="entry name" value="RRM2_I_PABPs"/>
    <property type="match status" value="1"/>
</dbReference>
<feature type="compositionally biased region" description="Low complexity" evidence="8">
    <location>
        <begin position="672"/>
        <end position="695"/>
    </location>
</feature>
<dbReference type="PROSITE" id="PS51309">
    <property type="entry name" value="PABC"/>
    <property type="match status" value="1"/>
</dbReference>
<evidence type="ECO:0000259" key="9">
    <source>
        <dbReference type="PROSITE" id="PS50102"/>
    </source>
</evidence>
<comment type="subcellular location">
    <subcellularLocation>
        <location evidence="1 7">Cytoplasm</location>
    </subcellularLocation>
</comment>
<dbReference type="PANTHER" id="PTHR24012">
    <property type="entry name" value="RNA BINDING PROTEIN"/>
    <property type="match status" value="1"/>
</dbReference>
<feature type="compositionally biased region" description="Gly residues" evidence="8">
    <location>
        <begin position="511"/>
        <end position="528"/>
    </location>
</feature>
<keyword evidence="12" id="KW-1185">Reference proteome</keyword>
<dbReference type="FunFam" id="3.30.70.330:FF:000091">
    <property type="entry name" value="Polyadenylate-binding protein"/>
    <property type="match status" value="1"/>
</dbReference>
<feature type="compositionally biased region" description="Low complexity" evidence="8">
    <location>
        <begin position="455"/>
        <end position="485"/>
    </location>
</feature>
<dbReference type="InterPro" id="IPR006515">
    <property type="entry name" value="PABP_1234"/>
</dbReference>
<dbReference type="SUPFAM" id="SSF63570">
    <property type="entry name" value="PABC (PABP) domain"/>
    <property type="match status" value="1"/>
</dbReference>
<evidence type="ECO:0000313" key="11">
    <source>
        <dbReference type="EMBL" id="OQV25134.1"/>
    </source>
</evidence>
<feature type="compositionally biased region" description="Low complexity" evidence="8">
    <location>
        <begin position="529"/>
        <end position="547"/>
    </location>
</feature>
<dbReference type="SMART" id="SM00361">
    <property type="entry name" value="RRM_1"/>
    <property type="match status" value="4"/>
</dbReference>
<dbReference type="GO" id="GO:0005737">
    <property type="term" value="C:cytoplasm"/>
    <property type="evidence" value="ECO:0007669"/>
    <property type="project" value="UniProtKB-SubCell"/>
</dbReference>
<dbReference type="FunFam" id="3.30.70.330:FF:000021">
    <property type="entry name" value="Polyadenylate-binding protein"/>
    <property type="match status" value="1"/>
</dbReference>